<accession>A0A1J1LQW0</accession>
<feature type="region of interest" description="Disordered" evidence="1">
    <location>
        <begin position="44"/>
        <end position="64"/>
    </location>
</feature>
<feature type="compositionally biased region" description="Polar residues" evidence="1">
    <location>
        <begin position="48"/>
        <end position="64"/>
    </location>
</feature>
<evidence type="ECO:0000313" key="3">
    <source>
        <dbReference type="Proteomes" id="UP000184315"/>
    </source>
</evidence>
<proteinExistence type="predicted"/>
<evidence type="ECO:0000256" key="1">
    <source>
        <dbReference type="SAM" id="MobiDB-lite"/>
    </source>
</evidence>
<organism evidence="2 3">
    <name type="scientific">Planktothrix tepida PCC 9214</name>
    <dbReference type="NCBI Taxonomy" id="671072"/>
    <lineage>
        <taxon>Bacteria</taxon>
        <taxon>Bacillati</taxon>
        <taxon>Cyanobacteriota</taxon>
        <taxon>Cyanophyceae</taxon>
        <taxon>Oscillatoriophycideae</taxon>
        <taxon>Oscillatoriales</taxon>
        <taxon>Microcoleaceae</taxon>
        <taxon>Planktothrix</taxon>
    </lineage>
</organism>
<dbReference type="AlphaFoldDB" id="A0A1J1LQW0"/>
<name>A0A1J1LQW0_9CYAN</name>
<reference evidence="3" key="1">
    <citation type="submission" date="2015-10" db="EMBL/GenBank/DDBJ databases">
        <authorList>
            <person name="Regsiter A."/>
            <person name="william w."/>
        </authorList>
    </citation>
    <scope>NUCLEOTIDE SEQUENCE [LARGE SCALE GENOMIC DNA]</scope>
</reference>
<evidence type="ECO:0000313" key="2">
    <source>
        <dbReference type="EMBL" id="CUR33945.1"/>
    </source>
</evidence>
<sequence length="64" mass="7434">MVVVFGLIIMLDNGQWIEVGGIPYFCPDNSPSYDYLWDEDELEESKPDYNTNSQSQTSIDYDEF</sequence>
<gene>
    <name evidence="2" type="ORF">PL921460054</name>
</gene>
<dbReference type="EMBL" id="CZDF01000166">
    <property type="protein sequence ID" value="CUR33945.1"/>
    <property type="molecule type" value="Genomic_DNA"/>
</dbReference>
<dbReference type="STRING" id="671072.PL921460054"/>
<keyword evidence="3" id="KW-1185">Reference proteome</keyword>
<dbReference type="Proteomes" id="UP000184315">
    <property type="component" value="Unassembled WGS sequence"/>
</dbReference>
<protein>
    <submittedName>
        <fullName evidence="2">Uncharacterized protein</fullName>
    </submittedName>
</protein>